<feature type="compositionally biased region" description="Polar residues" evidence="1">
    <location>
        <begin position="267"/>
        <end position="280"/>
    </location>
</feature>
<accession>A0A8J8P0I6</accession>
<protein>
    <submittedName>
        <fullName evidence="2">Uncharacterized protein</fullName>
    </submittedName>
</protein>
<evidence type="ECO:0000256" key="1">
    <source>
        <dbReference type="SAM" id="MobiDB-lite"/>
    </source>
</evidence>
<dbReference type="AlphaFoldDB" id="A0A8J8P0I6"/>
<dbReference type="EMBL" id="RRYP01001625">
    <property type="protein sequence ID" value="TNV85687.1"/>
    <property type="molecule type" value="Genomic_DNA"/>
</dbReference>
<reference evidence="2" key="1">
    <citation type="submission" date="2019-06" db="EMBL/GenBank/DDBJ databases">
        <authorList>
            <person name="Zheng W."/>
        </authorList>
    </citation>
    <scope>NUCLEOTIDE SEQUENCE</scope>
    <source>
        <strain evidence="2">QDHG01</strain>
    </source>
</reference>
<comment type="caution">
    <text evidence="2">The sequence shown here is derived from an EMBL/GenBank/DDBJ whole genome shotgun (WGS) entry which is preliminary data.</text>
</comment>
<proteinExistence type="predicted"/>
<dbReference type="Proteomes" id="UP000785679">
    <property type="component" value="Unassembled WGS sequence"/>
</dbReference>
<name>A0A8J8P0I6_HALGN</name>
<evidence type="ECO:0000313" key="2">
    <source>
        <dbReference type="EMBL" id="TNV85687.1"/>
    </source>
</evidence>
<feature type="compositionally biased region" description="Polar residues" evidence="1">
    <location>
        <begin position="44"/>
        <end position="59"/>
    </location>
</feature>
<organism evidence="2 3">
    <name type="scientific">Halteria grandinella</name>
    <dbReference type="NCBI Taxonomy" id="5974"/>
    <lineage>
        <taxon>Eukaryota</taxon>
        <taxon>Sar</taxon>
        <taxon>Alveolata</taxon>
        <taxon>Ciliophora</taxon>
        <taxon>Intramacronucleata</taxon>
        <taxon>Spirotrichea</taxon>
        <taxon>Stichotrichia</taxon>
        <taxon>Sporadotrichida</taxon>
        <taxon>Halteriidae</taxon>
        <taxon>Halteria</taxon>
    </lineage>
</organism>
<gene>
    <name evidence="2" type="ORF">FGO68_gene15257</name>
</gene>
<feature type="region of interest" description="Disordered" evidence="1">
    <location>
        <begin position="357"/>
        <end position="393"/>
    </location>
</feature>
<feature type="compositionally biased region" description="Low complexity" evidence="1">
    <location>
        <begin position="357"/>
        <end position="368"/>
    </location>
</feature>
<evidence type="ECO:0000313" key="3">
    <source>
        <dbReference type="Proteomes" id="UP000785679"/>
    </source>
</evidence>
<feature type="region of interest" description="Disordered" evidence="1">
    <location>
        <begin position="44"/>
        <end position="63"/>
    </location>
</feature>
<sequence length="641" mass="71756">MTDKLLQQIDVNYKPEGLGRNKGGLNYSSYNNFFTHSHILSQQDQLDPNAQQSSNTKSPMSVMHQQKEKIRKLMKFERIMKKLCRDIGVDKKTLFSIFMGPLGHTGKEIDAISSKNDSGFKNQFNNSRDSVEHNQSHQVNTGVAAQMAYNNIIPSLDPENPTGVVTQNQLMKLRNQGLKSRNNNYSLTESSQKDGSMQNSINNGAPQSQSFFEGNVRNSMNGGAALRNYDSETSIFADIRGNLNDNSFNEQMLEKNKIVYHQQNNSGQSLAQGKRTNSNEQIHHRPRSSKGNRSLVSAGNAGLFSGAPQSQLPQKFIMNKSDERAHKSQQQQRSLTGKGRNHVIDADTMGKILIQQTQQPQSQISAQQNLAPSKKSRNMTITGGDSQSQSQTQLQNVNLTQNSEGKKNRINIEDLKKYLISKDSQSGSKPQTKLQNLYLKQDDLAMMILNKKAGKGSKGTKIFSQMLQQPLQHQQQQPILSQSQQPILIAGPQVQIPQQAIYMNPVRPTSVGNSGAGGLAIQKKREKNKAMVQEFMMNNNGMKQNKQTSIFNQGNPLLQGMPQNHSMSVNQAKTSLQFFNEEEVRPINYPMSRGQQQNQNQQLSNGYAQNQNQVQNFSSKGMMINPANIQGFDIRRKSQPQ</sequence>
<feature type="region of interest" description="Disordered" evidence="1">
    <location>
        <begin position="321"/>
        <end position="340"/>
    </location>
</feature>
<feature type="region of interest" description="Disordered" evidence="1">
    <location>
        <begin position="174"/>
        <end position="216"/>
    </location>
</feature>
<keyword evidence="3" id="KW-1185">Reference proteome</keyword>
<feature type="region of interest" description="Disordered" evidence="1">
    <location>
        <begin position="267"/>
        <end position="312"/>
    </location>
</feature>
<feature type="compositionally biased region" description="Polar residues" evidence="1">
    <location>
        <begin position="177"/>
        <end position="216"/>
    </location>
</feature>